<sequence length="339" mass="36821">MTGCISCIVVKHPTRGPPRKGFGWVPTPAVDKMASSLLRSGTCEINAERQILKQTIVLRTRGADPGALCNAVNVILPWPIFGLVKAPESLCGLHELQKAKDQGPVHAVREKGLNANMFQPRGWTLRRHPARKLQQATHHRTILATPDPGKIQRRLPQRECTAPGEAVLQFRRALPIAERRNTQRTDHIQAGAFNQATTRPIPRRLSYGPPNIAGASMPMSQPSFYPAGGDPGQWAPGYPPASTSGSMCTHRNKGYTRGPGLSAFARPVVRALVARISMAFRFTSAPLWNARTALLLAFVLSNIQDGTLNVAAVAEAASCCEILAREKAVPEPEFDSNLS</sequence>
<proteinExistence type="predicted"/>
<keyword evidence="2" id="KW-1185">Reference proteome</keyword>
<comment type="caution">
    <text evidence="1">The sequence shown here is derived from an EMBL/GenBank/DDBJ whole genome shotgun (WGS) entry which is preliminary data.</text>
</comment>
<gene>
    <name evidence="1" type="ORF">DFH07DRAFT_773671</name>
</gene>
<dbReference type="EMBL" id="JARJLG010000066">
    <property type="protein sequence ID" value="KAJ7754683.1"/>
    <property type="molecule type" value="Genomic_DNA"/>
</dbReference>
<protein>
    <submittedName>
        <fullName evidence="1">Uncharacterized protein</fullName>
    </submittedName>
</protein>
<accession>A0AAD7J554</accession>
<evidence type="ECO:0000313" key="1">
    <source>
        <dbReference type="EMBL" id="KAJ7754683.1"/>
    </source>
</evidence>
<evidence type="ECO:0000313" key="2">
    <source>
        <dbReference type="Proteomes" id="UP001215280"/>
    </source>
</evidence>
<organism evidence="1 2">
    <name type="scientific">Mycena maculata</name>
    <dbReference type="NCBI Taxonomy" id="230809"/>
    <lineage>
        <taxon>Eukaryota</taxon>
        <taxon>Fungi</taxon>
        <taxon>Dikarya</taxon>
        <taxon>Basidiomycota</taxon>
        <taxon>Agaricomycotina</taxon>
        <taxon>Agaricomycetes</taxon>
        <taxon>Agaricomycetidae</taxon>
        <taxon>Agaricales</taxon>
        <taxon>Marasmiineae</taxon>
        <taxon>Mycenaceae</taxon>
        <taxon>Mycena</taxon>
    </lineage>
</organism>
<dbReference type="Proteomes" id="UP001215280">
    <property type="component" value="Unassembled WGS sequence"/>
</dbReference>
<reference evidence="1" key="1">
    <citation type="submission" date="2023-03" db="EMBL/GenBank/DDBJ databases">
        <title>Massive genome expansion in bonnet fungi (Mycena s.s.) driven by repeated elements and novel gene families across ecological guilds.</title>
        <authorList>
            <consortium name="Lawrence Berkeley National Laboratory"/>
            <person name="Harder C.B."/>
            <person name="Miyauchi S."/>
            <person name="Viragh M."/>
            <person name="Kuo A."/>
            <person name="Thoen E."/>
            <person name="Andreopoulos B."/>
            <person name="Lu D."/>
            <person name="Skrede I."/>
            <person name="Drula E."/>
            <person name="Henrissat B."/>
            <person name="Morin E."/>
            <person name="Kohler A."/>
            <person name="Barry K."/>
            <person name="LaButti K."/>
            <person name="Morin E."/>
            <person name="Salamov A."/>
            <person name="Lipzen A."/>
            <person name="Mereny Z."/>
            <person name="Hegedus B."/>
            <person name="Baldrian P."/>
            <person name="Stursova M."/>
            <person name="Weitz H."/>
            <person name="Taylor A."/>
            <person name="Grigoriev I.V."/>
            <person name="Nagy L.G."/>
            <person name="Martin F."/>
            <person name="Kauserud H."/>
        </authorList>
    </citation>
    <scope>NUCLEOTIDE SEQUENCE</scope>
    <source>
        <strain evidence="1">CBHHK188m</strain>
    </source>
</reference>
<name>A0AAD7J554_9AGAR</name>
<dbReference type="AlphaFoldDB" id="A0AAD7J554"/>